<accession>A0A8S5V289</accession>
<organism evidence="1">
    <name type="scientific">Myoviridae sp. ctncN39</name>
    <dbReference type="NCBI Taxonomy" id="2825170"/>
    <lineage>
        <taxon>Viruses</taxon>
        <taxon>Duplodnaviria</taxon>
        <taxon>Heunggongvirae</taxon>
        <taxon>Uroviricota</taxon>
        <taxon>Caudoviricetes</taxon>
    </lineage>
</organism>
<protein>
    <submittedName>
        <fullName evidence="1">Blasticidin M</fullName>
    </submittedName>
</protein>
<sequence length="106" mass="11870">MKKLFISQPMNGKSDKEILDERNLLIAEAEERSGEKFDVLETFFRGAPADAKPLWYLGESLKYLSEADMAIFAQDWIAARGCQIEHEAALRYGIATMVAGDVPVCK</sequence>
<name>A0A8S5V289_9CAUD</name>
<dbReference type="EMBL" id="BK016183">
    <property type="protein sequence ID" value="DAG00829.1"/>
    <property type="molecule type" value="Genomic_DNA"/>
</dbReference>
<evidence type="ECO:0000313" key="1">
    <source>
        <dbReference type="EMBL" id="DAG00829.1"/>
    </source>
</evidence>
<reference evidence="1" key="1">
    <citation type="journal article" date="2021" name="Proc. Natl. Acad. Sci. U.S.A.">
        <title>A Catalog of Tens of Thousands of Viruses from Human Metagenomes Reveals Hidden Associations with Chronic Diseases.</title>
        <authorList>
            <person name="Tisza M.J."/>
            <person name="Buck C.B."/>
        </authorList>
    </citation>
    <scope>NUCLEOTIDE SEQUENCE</scope>
    <source>
        <strain evidence="1">CtncN39</strain>
    </source>
</reference>
<proteinExistence type="predicted"/>